<dbReference type="EMBL" id="JBBYHR010000002">
    <property type="protein sequence ID" value="MEL1243342.1"/>
    <property type="molecule type" value="Genomic_DNA"/>
</dbReference>
<proteinExistence type="predicted"/>
<accession>A0ABU9HTS6</accession>
<comment type="caution">
    <text evidence="2">The sequence shown here is derived from an EMBL/GenBank/DDBJ whole genome shotgun (WGS) entry which is preliminary data.</text>
</comment>
<sequence>MQRIFLSIFLLMLPVLLFSQDKKKGKLNSSQKGNSSATLQRPDNAGNPDQSKAADTIATIDMYKIVTLERDTTMVDTSLTVQKEYQNNYLRRDNFGLLSFPNDGQTYNTLDYGLTKFNPFPEFGFKAKHFNYMEIEDIKYYNVATPYTDLFYRSTQQQGQILDAFITVNTSENLNMFVGYKGIRSIGKYINSISSNGNFRIGGSYNTKDKRYFLKLHFTGQDLSNQENGGIISTDFFESGVDPYTQRERLDVYFKDATSVLKGNRFFVDHTFRLNKNNPNSLVFHHRFTYETKFFQFTQPTRSARFGAAYTISINNKTRYNMMYNMVGAAYSNEKIGMVEFYVEDFNYNYFYRTIILNPNGSLGVPNAVNDRINTYGARYTYHKDKLIGSVLFSNSITNQSLANIDASARYIFDENNSVSARYQNMNKLPNQNYKLYQSDYKAYNWYNRDVRNEKINSFEFEAKTKWVDASVQYTILNDHLYFKNEFVNTISTPANIDTLYVKPQQYGNTINYFSVKLGREFRVWKLALDNTVLYQKVDQRDKVLNVPEFMTRNTLYYSDYVFKKALYFQTGITFQYFTKYYGNDYNPLIGEFFVQDQKKFGGFPLMDFFINAKIKEFRLFLKAEHFNSSFTGYDFYSAPATPYRDFTVRFGVIWDFFS</sequence>
<feature type="region of interest" description="Disordered" evidence="1">
    <location>
        <begin position="25"/>
        <end position="51"/>
    </location>
</feature>
<dbReference type="Proteomes" id="UP001464555">
    <property type="component" value="Unassembled WGS sequence"/>
</dbReference>
<organism evidence="2 3">
    <name type="scientific">Flavobacterium arundinis</name>
    <dbReference type="NCBI Taxonomy" id="3139143"/>
    <lineage>
        <taxon>Bacteria</taxon>
        <taxon>Pseudomonadati</taxon>
        <taxon>Bacteroidota</taxon>
        <taxon>Flavobacteriia</taxon>
        <taxon>Flavobacteriales</taxon>
        <taxon>Flavobacteriaceae</taxon>
        <taxon>Flavobacterium</taxon>
    </lineage>
</organism>
<keyword evidence="3" id="KW-1185">Reference proteome</keyword>
<dbReference type="Pfam" id="PF14121">
    <property type="entry name" value="Porin_10"/>
    <property type="match status" value="1"/>
</dbReference>
<evidence type="ECO:0000256" key="1">
    <source>
        <dbReference type="SAM" id="MobiDB-lite"/>
    </source>
</evidence>
<dbReference type="InterPro" id="IPR025631">
    <property type="entry name" value="Porin_10"/>
</dbReference>
<name>A0ABU9HTS6_9FLAO</name>
<evidence type="ECO:0000313" key="2">
    <source>
        <dbReference type="EMBL" id="MEL1243342.1"/>
    </source>
</evidence>
<reference evidence="2 3" key="1">
    <citation type="submission" date="2024-04" db="EMBL/GenBank/DDBJ databases">
        <title>Flavobacterium sp. DGU11 16S ribosomal RNA gene Genome sequencing and assembly.</title>
        <authorList>
            <person name="Park S."/>
        </authorList>
    </citation>
    <scope>NUCLEOTIDE SEQUENCE [LARGE SCALE GENOMIC DNA]</scope>
    <source>
        <strain evidence="2 3">DGU11</strain>
    </source>
</reference>
<feature type="compositionally biased region" description="Polar residues" evidence="1">
    <location>
        <begin position="27"/>
        <end position="41"/>
    </location>
</feature>
<evidence type="ECO:0000313" key="3">
    <source>
        <dbReference type="Proteomes" id="UP001464555"/>
    </source>
</evidence>
<dbReference type="RefSeq" id="WP_341695663.1">
    <property type="nucleotide sequence ID" value="NZ_JBBYHR010000002.1"/>
</dbReference>
<dbReference type="SUPFAM" id="SSF56935">
    <property type="entry name" value="Porins"/>
    <property type="match status" value="1"/>
</dbReference>
<protein>
    <submittedName>
        <fullName evidence="2">Porin</fullName>
    </submittedName>
</protein>
<gene>
    <name evidence="2" type="ORF">AAEO56_03640</name>
</gene>